<gene>
    <name evidence="4" type="ORF">F1721_07350</name>
</gene>
<keyword evidence="2" id="KW-0812">Transmembrane</keyword>
<evidence type="ECO:0000256" key="2">
    <source>
        <dbReference type="SAM" id="Phobius"/>
    </source>
</evidence>
<evidence type="ECO:0000313" key="4">
    <source>
        <dbReference type="EMBL" id="KAA5836140.1"/>
    </source>
</evidence>
<feature type="region of interest" description="Disordered" evidence="1">
    <location>
        <begin position="1"/>
        <end position="35"/>
    </location>
</feature>
<dbReference type="AlphaFoldDB" id="A0A5M7C3W9"/>
<sequence length="304" mass="33054">MTPGPRQQRPAQWVATPPGGLRRPKARKQPRRYTGPPAYPAVPRWGFPMLAWRWPLALPAHQHVNAEARAEATAGTAVVTLWITAGVAGLATLAEGWRYVLLLMSRDGALARAPLAVSDALVTTTGFLLWVLGVLSGVLVVLWGLRARAAAAERIGVRNARPDWQVVVGVLVPGLNLFVPGSAVAELEHAVLVAEGDRERGARPFPTLRVRAWWATWVATLLVGWFTILWGFRGTVQALADGVVLHTLNDALVTLLAVLTALLIKYVMRLLVEPDPTELHHLQVRAVRASPPVPRAERPTTAAR</sequence>
<proteinExistence type="predicted"/>
<reference evidence="4 5" key="1">
    <citation type="submission" date="2019-09" db="EMBL/GenBank/DDBJ databases">
        <title>Draft genome sequence of the thermophilic Saccharopolyspora hirsuta VKM Ac-666T.</title>
        <authorList>
            <person name="Lobastova T.G."/>
            <person name="Fokina V."/>
            <person name="Bragin E.Y."/>
            <person name="Shtratnikova V.Y."/>
            <person name="Starodumova I.P."/>
            <person name="Tarlachkov S.V."/>
            <person name="Donova M.V."/>
        </authorList>
    </citation>
    <scope>NUCLEOTIDE SEQUENCE [LARGE SCALE GENOMIC DNA]</scope>
    <source>
        <strain evidence="4 5">VKM Ac-666</strain>
    </source>
</reference>
<dbReference type="RefSeq" id="WP_150065799.1">
    <property type="nucleotide sequence ID" value="NZ_JBEPDJ010000003.1"/>
</dbReference>
<evidence type="ECO:0000313" key="5">
    <source>
        <dbReference type="Proteomes" id="UP000323946"/>
    </source>
</evidence>
<dbReference type="OrthoDB" id="3689403at2"/>
<dbReference type="EMBL" id="VWPH01000003">
    <property type="protein sequence ID" value="KAA5836140.1"/>
    <property type="molecule type" value="Genomic_DNA"/>
</dbReference>
<keyword evidence="2" id="KW-0472">Membrane</keyword>
<feature type="transmembrane region" description="Helical" evidence="2">
    <location>
        <begin position="252"/>
        <end position="272"/>
    </location>
</feature>
<feature type="transmembrane region" description="Helical" evidence="2">
    <location>
        <begin position="212"/>
        <end position="232"/>
    </location>
</feature>
<accession>A0A5M7C3W9</accession>
<keyword evidence="5" id="KW-1185">Reference proteome</keyword>
<name>A0A5M7C3W9_SACHI</name>
<keyword evidence="2" id="KW-1133">Transmembrane helix</keyword>
<organism evidence="4 5">
    <name type="scientific">Saccharopolyspora hirsuta</name>
    <dbReference type="NCBI Taxonomy" id="1837"/>
    <lineage>
        <taxon>Bacteria</taxon>
        <taxon>Bacillati</taxon>
        <taxon>Actinomycetota</taxon>
        <taxon>Actinomycetes</taxon>
        <taxon>Pseudonocardiales</taxon>
        <taxon>Pseudonocardiaceae</taxon>
        <taxon>Saccharopolyspora</taxon>
    </lineage>
</organism>
<dbReference type="Proteomes" id="UP000323946">
    <property type="component" value="Unassembled WGS sequence"/>
</dbReference>
<evidence type="ECO:0000259" key="3">
    <source>
        <dbReference type="Pfam" id="PF14219"/>
    </source>
</evidence>
<dbReference type="Pfam" id="PF14219">
    <property type="entry name" value="DUF4328"/>
    <property type="match status" value="1"/>
</dbReference>
<protein>
    <submittedName>
        <fullName evidence="4">DUF4328 domain-containing protein</fullName>
    </submittedName>
</protein>
<feature type="transmembrane region" description="Helical" evidence="2">
    <location>
        <begin position="79"/>
        <end position="100"/>
    </location>
</feature>
<feature type="transmembrane region" description="Helical" evidence="2">
    <location>
        <begin position="120"/>
        <end position="145"/>
    </location>
</feature>
<feature type="domain" description="DUF4328" evidence="3">
    <location>
        <begin position="106"/>
        <end position="268"/>
    </location>
</feature>
<comment type="caution">
    <text evidence="4">The sequence shown here is derived from an EMBL/GenBank/DDBJ whole genome shotgun (WGS) entry which is preliminary data.</text>
</comment>
<feature type="compositionally biased region" description="Basic residues" evidence="1">
    <location>
        <begin position="22"/>
        <end position="31"/>
    </location>
</feature>
<dbReference type="InterPro" id="IPR025565">
    <property type="entry name" value="DUF4328"/>
</dbReference>
<evidence type="ECO:0000256" key="1">
    <source>
        <dbReference type="SAM" id="MobiDB-lite"/>
    </source>
</evidence>